<organism evidence="2 3">
    <name type="scientific">Polarella glacialis</name>
    <name type="common">Dinoflagellate</name>
    <dbReference type="NCBI Taxonomy" id="89957"/>
    <lineage>
        <taxon>Eukaryota</taxon>
        <taxon>Sar</taxon>
        <taxon>Alveolata</taxon>
        <taxon>Dinophyceae</taxon>
        <taxon>Suessiales</taxon>
        <taxon>Suessiaceae</taxon>
        <taxon>Polarella</taxon>
    </lineage>
</organism>
<feature type="non-terminal residue" evidence="2">
    <location>
        <position position="785"/>
    </location>
</feature>
<sequence length="785" mass="87793">RKFFTIAFLKGRAKFLGAGKDAIDRCIEKSELVELIHRLWLTAPVPAPVKSSPKRKREHKAEPKVVPPSQQKFVNVAVLKGRAKSLGAGKDEIDRCIEKHELVDVYRLWVRAQGGAKCPAALSSGVCGYWEMLAGRCLSPSLGGIDLDWLWEERPKEEVLPALRSGSHCQPPKRGLPAAEHRSSNGGSAREGHGSIRSTPVGPAALPSSEGPSRHIAPSPPAGRRPQRARPTRSVSRMTLSQANALHPYEVASWRGLDLQQKMILVKQEALEMARHRRDCGLEWGRASRARAARRAELLMQAKTPDPHDSLGGSSDEESVRTNRGRRGTVARRTSGESSTRQDEDVLSPSLSPSRPRLAVILGRRMSGSTSPTAGAFSAFATSLARLSSTKESIGCSGIKKLKSTVEERRKSLVKNTRLHRLKMVRQKDFQDFSDDERERLEKAFNIGGKTDSNSLGSAGLCAALDFLGLWSNNEQERKVLKGVIRESLLFGNVNLMDFVFQIVPKVDHRLHEVKSPKLYHQFQTWDVTSIGRLRYTQCLEALKRYLEDSLSFDSETFEEFWKEMTREFHTRFKSQSMKDGSIDFIGFQQLAAELEDLAAQYRSQTENRAARSEGIPANLEAAHFGELAKLLRIFCKQDKGDAEITISQVMSCLFTCGALPTLGRVHSIAREYFEQKEDSSVYRFFDFLKLVTHFRSEGYHFRQATFQSLFTVNNWPSNHTVNVEDVPQLMEKTGLCADCSCSVSDIAAVLEDCNQESETSFGLHKLLDMSGKVLEHLRASARQR</sequence>
<evidence type="ECO:0000256" key="1">
    <source>
        <dbReference type="SAM" id="MobiDB-lite"/>
    </source>
</evidence>
<feature type="non-terminal residue" evidence="2">
    <location>
        <position position="1"/>
    </location>
</feature>
<proteinExistence type="predicted"/>
<gene>
    <name evidence="2" type="ORF">PGLA2088_LOCUS45427</name>
</gene>
<dbReference type="EMBL" id="CAJNNW010035706">
    <property type="protein sequence ID" value="CAE8729487.1"/>
    <property type="molecule type" value="Genomic_DNA"/>
</dbReference>
<dbReference type="InterPro" id="IPR011992">
    <property type="entry name" value="EF-hand-dom_pair"/>
</dbReference>
<evidence type="ECO:0000313" key="3">
    <source>
        <dbReference type="Proteomes" id="UP000626109"/>
    </source>
</evidence>
<reference evidence="2" key="1">
    <citation type="submission" date="2021-02" db="EMBL/GenBank/DDBJ databases">
        <authorList>
            <person name="Dougan E. K."/>
            <person name="Rhodes N."/>
            <person name="Thang M."/>
            <person name="Chan C."/>
        </authorList>
    </citation>
    <scope>NUCLEOTIDE SEQUENCE</scope>
</reference>
<feature type="region of interest" description="Disordered" evidence="1">
    <location>
        <begin position="161"/>
        <end position="241"/>
    </location>
</feature>
<accession>A0A813LI13</accession>
<comment type="caution">
    <text evidence="2">The sequence shown here is derived from an EMBL/GenBank/DDBJ whole genome shotgun (WGS) entry which is preliminary data.</text>
</comment>
<dbReference type="SUPFAM" id="SSF47473">
    <property type="entry name" value="EF-hand"/>
    <property type="match status" value="1"/>
</dbReference>
<feature type="region of interest" description="Disordered" evidence="1">
    <location>
        <begin position="301"/>
        <end position="353"/>
    </location>
</feature>
<dbReference type="Proteomes" id="UP000626109">
    <property type="component" value="Unassembled WGS sequence"/>
</dbReference>
<evidence type="ECO:0000313" key="2">
    <source>
        <dbReference type="EMBL" id="CAE8729487.1"/>
    </source>
</evidence>
<protein>
    <submittedName>
        <fullName evidence="2">Uncharacterized protein</fullName>
    </submittedName>
</protein>
<dbReference type="AlphaFoldDB" id="A0A813LI13"/>
<name>A0A813LI13_POLGL</name>